<name>A0AA41QUN7_9MICO</name>
<evidence type="ECO:0000256" key="1">
    <source>
        <dbReference type="ARBA" id="ARBA00009481"/>
    </source>
</evidence>
<reference evidence="5" key="1">
    <citation type="submission" date="2022-03" db="EMBL/GenBank/DDBJ databases">
        <title>Cryobacterium sp. nov. strain ZS14-85, isolated from Antarctic soil.</title>
        <authorList>
            <person name="Li J."/>
            <person name="Niu G."/>
        </authorList>
    </citation>
    <scope>NUCLEOTIDE SEQUENCE</scope>
    <source>
        <strain evidence="5">ZS14-85</strain>
    </source>
</reference>
<dbReference type="Gene3D" id="3.40.50.2000">
    <property type="entry name" value="Glycogen Phosphorylase B"/>
    <property type="match status" value="2"/>
</dbReference>
<dbReference type="Proteomes" id="UP001165341">
    <property type="component" value="Unassembled WGS sequence"/>
</dbReference>
<organism evidence="5 6">
    <name type="scientific">Cryobacterium zhongshanensis</name>
    <dbReference type="NCBI Taxonomy" id="2928153"/>
    <lineage>
        <taxon>Bacteria</taxon>
        <taxon>Bacillati</taxon>
        <taxon>Actinomycetota</taxon>
        <taxon>Actinomycetes</taxon>
        <taxon>Micrococcales</taxon>
        <taxon>Microbacteriaceae</taxon>
        <taxon>Cryobacterium</taxon>
    </lineage>
</organism>
<feature type="domain" description="Glycosyl transferase family 1" evidence="4">
    <location>
        <begin position="241"/>
        <end position="402"/>
    </location>
</feature>
<dbReference type="GO" id="GO:0016757">
    <property type="term" value="F:glycosyltransferase activity"/>
    <property type="evidence" value="ECO:0007669"/>
    <property type="project" value="UniProtKB-KW"/>
</dbReference>
<keyword evidence="6" id="KW-1185">Reference proteome</keyword>
<comment type="similarity">
    <text evidence="1">Belongs to the glycosyltransferase group 1 family. Glycosyltransferase 4 subfamily.</text>
</comment>
<keyword evidence="2 5" id="KW-0328">Glycosyltransferase</keyword>
<dbReference type="InterPro" id="IPR001296">
    <property type="entry name" value="Glyco_trans_1"/>
</dbReference>
<evidence type="ECO:0000313" key="5">
    <source>
        <dbReference type="EMBL" id="MCI4657600.1"/>
    </source>
</evidence>
<proteinExistence type="inferred from homology"/>
<accession>A0AA41QUN7</accession>
<evidence type="ECO:0000256" key="2">
    <source>
        <dbReference type="ARBA" id="ARBA00022676"/>
    </source>
</evidence>
<dbReference type="SUPFAM" id="SSF53756">
    <property type="entry name" value="UDP-Glycosyltransferase/glycogen phosphorylase"/>
    <property type="match status" value="1"/>
</dbReference>
<protein>
    <submittedName>
        <fullName evidence="5">Glycosyltransferase</fullName>
        <ecNumber evidence="5">2.4.-.-</ecNumber>
    </submittedName>
</protein>
<dbReference type="PANTHER" id="PTHR12526:SF640">
    <property type="entry name" value="COLANIC ACID BIOSYNTHESIS GLYCOSYLTRANSFERASE WCAL-RELATED"/>
    <property type="match status" value="1"/>
</dbReference>
<dbReference type="EMBL" id="JALGAR010000001">
    <property type="protein sequence ID" value="MCI4657600.1"/>
    <property type="molecule type" value="Genomic_DNA"/>
</dbReference>
<evidence type="ECO:0000313" key="6">
    <source>
        <dbReference type="Proteomes" id="UP001165341"/>
    </source>
</evidence>
<dbReference type="EC" id="2.4.-.-" evidence="5"/>
<keyword evidence="3 5" id="KW-0808">Transferase</keyword>
<dbReference type="RefSeq" id="WP_243011457.1">
    <property type="nucleotide sequence ID" value="NZ_JALGAR010000001.1"/>
</dbReference>
<dbReference type="PANTHER" id="PTHR12526">
    <property type="entry name" value="GLYCOSYLTRANSFERASE"/>
    <property type="match status" value="1"/>
</dbReference>
<dbReference type="AlphaFoldDB" id="A0AA41QUN7"/>
<dbReference type="Pfam" id="PF00534">
    <property type="entry name" value="Glycos_transf_1"/>
    <property type="match status" value="1"/>
</dbReference>
<gene>
    <name evidence="5" type="ORF">MQH31_07225</name>
</gene>
<evidence type="ECO:0000259" key="4">
    <source>
        <dbReference type="Pfam" id="PF00534"/>
    </source>
</evidence>
<evidence type="ECO:0000256" key="3">
    <source>
        <dbReference type="ARBA" id="ARBA00022679"/>
    </source>
</evidence>
<comment type="caution">
    <text evidence="5">The sequence shown here is derived from an EMBL/GenBank/DDBJ whole genome shotgun (WGS) entry which is preliminary data.</text>
</comment>
<sequence length="429" mass="46316">MNSVENRLVIVVRADPVICGHSVEARNLAETALERGFDEVRIVTWPIDKLQASGLPLKPLDSVLPYSPGIFVDRPAPVGDYKVLDGRHLAGVTGRLIELFTDGVPTVCLSLYLTPHTLAVSDAVRAAWGTGLPVNVTTIAEAVGSDVTNVVRTAVNEGRFGAAAHILSSYLSQDYCVAVSEYTRQLIITEAELVDQHHGTRYAAQCRERITISYPAIDADSYLHLDESVTDDVLTARGLERDGYILFLSRLTAAKGVDDLIAGYALSAASQDKILVIAGRGPQSEALQAIAAASPLADRIRFLDDVGDAEKPYLMAGCAAFVLPSKPRPEFVETFGIALAEKMLAGGGPVITTVTGGIGEAVGDHALIIPVEDPQAIAEAIDRAILETTAEERRDWADRAREYAMQFDRRNVFDRMFAPLRDSAEVPHQ</sequence>